<feature type="transmembrane region" description="Helical" evidence="6">
    <location>
        <begin position="138"/>
        <end position="159"/>
    </location>
</feature>
<evidence type="ECO:0000256" key="3">
    <source>
        <dbReference type="ARBA" id="ARBA00022692"/>
    </source>
</evidence>
<feature type="domain" description="EamA" evidence="7">
    <location>
        <begin position="142"/>
        <end position="277"/>
    </location>
</feature>
<sequence length="291" mass="32186">MPLRDWALALLANTAWAFNFVAGKEGSAQFEPLMFTALRFSVVLLLLFPFLKIIPGQMSTIIKIGALLGVGHFSLIFLGINMAGGVGGVAIATQLYVPFATLMAWLWLGEFMTVQRWMGTFLAFAGVVLVGFDPEVLKYWQALLLVSIAGLFMAVATIWMKRLQGVGIWQLQAWIAAVATPCLWTLSLLFEHNQLQLLTSAHWWQWAAPVYSALGATLTGHAIVYYLVQRYPVSLTTPLLMISPIMAIFIGILLYGEEPGWKLWVGAAMTLSGIGVIHARLRGRRRPPRPL</sequence>
<dbReference type="GO" id="GO:0016020">
    <property type="term" value="C:membrane"/>
    <property type="evidence" value="ECO:0007669"/>
    <property type="project" value="UniProtKB-SubCell"/>
</dbReference>
<evidence type="ECO:0000313" key="8">
    <source>
        <dbReference type="EMBL" id="PPC78043.1"/>
    </source>
</evidence>
<dbReference type="InterPro" id="IPR037185">
    <property type="entry name" value="EmrE-like"/>
</dbReference>
<keyword evidence="3 6" id="KW-0812">Transmembrane</keyword>
<comment type="caution">
    <text evidence="8">The sequence shown here is derived from an EMBL/GenBank/DDBJ whole genome shotgun (WGS) entry which is preliminary data.</text>
</comment>
<dbReference type="OrthoDB" id="7158585at2"/>
<name>A0A2S5KTJ9_9PROT</name>
<feature type="transmembrane region" description="Helical" evidence="6">
    <location>
        <begin position="261"/>
        <end position="281"/>
    </location>
</feature>
<dbReference type="AlphaFoldDB" id="A0A2S5KTJ9"/>
<feature type="transmembrane region" description="Helical" evidence="6">
    <location>
        <begin position="86"/>
        <end position="107"/>
    </location>
</feature>
<evidence type="ECO:0000256" key="5">
    <source>
        <dbReference type="ARBA" id="ARBA00023136"/>
    </source>
</evidence>
<evidence type="ECO:0000256" key="2">
    <source>
        <dbReference type="ARBA" id="ARBA00007362"/>
    </source>
</evidence>
<feature type="transmembrane region" description="Helical" evidence="6">
    <location>
        <begin position="235"/>
        <end position="255"/>
    </location>
</feature>
<organism evidence="8 9">
    <name type="scientific">Proteobacteria bacterium 228</name>
    <dbReference type="NCBI Taxonomy" id="2083153"/>
    <lineage>
        <taxon>Bacteria</taxon>
        <taxon>Pseudomonadati</taxon>
        <taxon>Pseudomonadota</taxon>
    </lineage>
</organism>
<feature type="transmembrane region" description="Helical" evidence="6">
    <location>
        <begin position="114"/>
        <end position="132"/>
    </location>
</feature>
<dbReference type="PANTHER" id="PTHR32322">
    <property type="entry name" value="INNER MEMBRANE TRANSPORTER"/>
    <property type="match status" value="1"/>
</dbReference>
<dbReference type="PANTHER" id="PTHR32322:SF2">
    <property type="entry name" value="EAMA DOMAIN-CONTAINING PROTEIN"/>
    <property type="match status" value="1"/>
</dbReference>
<dbReference type="Pfam" id="PF00892">
    <property type="entry name" value="EamA"/>
    <property type="match status" value="2"/>
</dbReference>
<evidence type="ECO:0000256" key="6">
    <source>
        <dbReference type="SAM" id="Phobius"/>
    </source>
</evidence>
<keyword evidence="5 6" id="KW-0472">Membrane</keyword>
<comment type="similarity">
    <text evidence="2">Belongs to the EamA transporter family.</text>
</comment>
<dbReference type="InterPro" id="IPR050638">
    <property type="entry name" value="AA-Vitamin_Transporters"/>
</dbReference>
<comment type="subcellular location">
    <subcellularLocation>
        <location evidence="1">Membrane</location>
        <topology evidence="1">Multi-pass membrane protein</topology>
    </subcellularLocation>
</comment>
<evidence type="ECO:0000256" key="1">
    <source>
        <dbReference type="ARBA" id="ARBA00004141"/>
    </source>
</evidence>
<keyword evidence="4 6" id="KW-1133">Transmembrane helix</keyword>
<gene>
    <name evidence="8" type="ORF">C4K68_07275</name>
</gene>
<feature type="transmembrane region" description="Helical" evidence="6">
    <location>
        <begin position="210"/>
        <end position="228"/>
    </location>
</feature>
<feature type="transmembrane region" description="Helical" evidence="6">
    <location>
        <begin position="61"/>
        <end position="80"/>
    </location>
</feature>
<dbReference type="InterPro" id="IPR000620">
    <property type="entry name" value="EamA_dom"/>
</dbReference>
<feature type="transmembrane region" description="Helical" evidence="6">
    <location>
        <begin position="171"/>
        <end position="190"/>
    </location>
</feature>
<dbReference type="Proteomes" id="UP000238196">
    <property type="component" value="Unassembled WGS sequence"/>
</dbReference>
<evidence type="ECO:0000313" key="9">
    <source>
        <dbReference type="Proteomes" id="UP000238196"/>
    </source>
</evidence>
<evidence type="ECO:0000256" key="4">
    <source>
        <dbReference type="ARBA" id="ARBA00022989"/>
    </source>
</evidence>
<proteinExistence type="inferred from homology"/>
<dbReference type="SUPFAM" id="SSF103481">
    <property type="entry name" value="Multidrug resistance efflux transporter EmrE"/>
    <property type="match status" value="2"/>
</dbReference>
<protein>
    <submittedName>
        <fullName evidence="8">EamA family transporter</fullName>
    </submittedName>
</protein>
<evidence type="ECO:0000259" key="7">
    <source>
        <dbReference type="Pfam" id="PF00892"/>
    </source>
</evidence>
<dbReference type="EMBL" id="PRLP01000021">
    <property type="protein sequence ID" value="PPC78043.1"/>
    <property type="molecule type" value="Genomic_DNA"/>
</dbReference>
<accession>A0A2S5KTJ9</accession>
<feature type="transmembrane region" description="Helical" evidence="6">
    <location>
        <begin position="33"/>
        <end position="54"/>
    </location>
</feature>
<reference evidence="8 9" key="1">
    <citation type="submission" date="2018-02" db="EMBL/GenBank/DDBJ databases">
        <title>novel marine gammaproteobacteria from coastal saline agro ecosystem.</title>
        <authorList>
            <person name="Krishnan R."/>
            <person name="Ramesh Kumar N."/>
        </authorList>
    </citation>
    <scope>NUCLEOTIDE SEQUENCE [LARGE SCALE GENOMIC DNA]</scope>
    <source>
        <strain evidence="8 9">228</strain>
    </source>
</reference>
<feature type="domain" description="EamA" evidence="7">
    <location>
        <begin position="8"/>
        <end position="131"/>
    </location>
</feature>